<dbReference type="AlphaFoldDB" id="A0A8H6E755"/>
<evidence type="ECO:0000313" key="2">
    <source>
        <dbReference type="Proteomes" id="UP000541154"/>
    </source>
</evidence>
<sequence length="126" mass="13955">MAAGTLLKDRRGTLMIMNRAKDVHFDEKLISQDGEKTILNDDHIQQSGEQKEEKEAGNIEYESMNPEVQAAVISARYRTELEGSGGGRGVTAGEEGGCINEHLPECFCGRCDGDCRNCLTKDKDRY</sequence>
<evidence type="ECO:0000313" key="1">
    <source>
        <dbReference type="EMBL" id="KAF5861916.1"/>
    </source>
</evidence>
<keyword evidence="2" id="KW-1185">Reference proteome</keyword>
<comment type="caution">
    <text evidence="1">The sequence shown here is derived from an EMBL/GenBank/DDBJ whole genome shotgun (WGS) entry which is preliminary data.</text>
</comment>
<dbReference type="EMBL" id="SPNV01000086">
    <property type="protein sequence ID" value="KAF5861916.1"/>
    <property type="molecule type" value="Genomic_DNA"/>
</dbReference>
<accession>A0A8H6E755</accession>
<name>A0A8H6E755_PETAA</name>
<organism evidence="1 2">
    <name type="scientific">Petromyces alliaceus</name>
    <name type="common">Aspergillus alliaceus</name>
    <dbReference type="NCBI Taxonomy" id="209559"/>
    <lineage>
        <taxon>Eukaryota</taxon>
        <taxon>Fungi</taxon>
        <taxon>Dikarya</taxon>
        <taxon>Ascomycota</taxon>
        <taxon>Pezizomycotina</taxon>
        <taxon>Eurotiomycetes</taxon>
        <taxon>Eurotiomycetidae</taxon>
        <taxon>Eurotiales</taxon>
        <taxon>Aspergillaceae</taxon>
        <taxon>Aspergillus</taxon>
        <taxon>Aspergillus subgen. Circumdati</taxon>
    </lineage>
</organism>
<gene>
    <name evidence="1" type="ORF">ETB97_012315</name>
</gene>
<protein>
    <submittedName>
        <fullName evidence="1">Uncharacterized protein</fullName>
    </submittedName>
</protein>
<reference evidence="1 2" key="1">
    <citation type="submission" date="2019-04" db="EMBL/GenBank/DDBJ databases">
        <title>Aspergillus burnettii sp. nov., novel species from soil in southeast Queensland.</title>
        <authorList>
            <person name="Gilchrist C.L.M."/>
            <person name="Pitt J.I."/>
            <person name="Lange L."/>
            <person name="Lacey H.J."/>
            <person name="Vuong D."/>
            <person name="Midgley D.J."/>
            <person name="Greenfield P."/>
            <person name="Bradbury M."/>
            <person name="Lacey E."/>
            <person name="Busk P.K."/>
            <person name="Pilgaard B."/>
            <person name="Chooi Y.H."/>
            <person name="Piggott A.M."/>
        </authorList>
    </citation>
    <scope>NUCLEOTIDE SEQUENCE [LARGE SCALE GENOMIC DNA]</scope>
    <source>
        <strain evidence="1 2">FRR 5400</strain>
    </source>
</reference>
<dbReference type="Proteomes" id="UP000541154">
    <property type="component" value="Unassembled WGS sequence"/>
</dbReference>
<proteinExistence type="predicted"/>